<sequence>MKKHRIVIEQLEGLGFSFLPEQKVNSSDISYFVCNGSRGTDVESLLAVRYLSRTQRYEFDFGFNASSVRSFFAHQMPYLPFEIRLAIDQMNKERPACWFTWPLIWDSINYRLNLSTKEPDLPDIFSGPFKLFMEQVLLSVRSEEQLLDIYLSNIPPFEWRYDSSHFARFCQIAYLVSSTKSRFELAERCLSDYYRFMQASDLYGSELKVDFFQELLEFIQRRQ</sequence>
<keyword evidence="2" id="KW-1185">Reference proteome</keyword>
<gene>
    <name evidence="1" type="ordered locus">Hsero_3474</name>
</gene>
<proteinExistence type="predicted"/>
<organism evidence="1 2">
    <name type="scientific">Herbaspirillum seropedicae (strain SmR1)</name>
    <dbReference type="NCBI Taxonomy" id="757424"/>
    <lineage>
        <taxon>Bacteria</taxon>
        <taxon>Pseudomonadati</taxon>
        <taxon>Pseudomonadota</taxon>
        <taxon>Betaproteobacteria</taxon>
        <taxon>Burkholderiales</taxon>
        <taxon>Oxalobacteraceae</taxon>
        <taxon>Herbaspirillum</taxon>
    </lineage>
</organism>
<dbReference type="AlphaFoldDB" id="D8IPQ6"/>
<protein>
    <submittedName>
        <fullName evidence="1">Uncharacterized protein</fullName>
    </submittedName>
</protein>
<name>D8IPQ6_HERSS</name>
<reference evidence="1 2" key="1">
    <citation type="submission" date="2010-04" db="EMBL/GenBank/DDBJ databases">
        <title>The genome of Herbaspirillum seropedicae SmR1, an endophytic, nitrogen-fixing, plant-growth promoting beta-Proteobacteria.</title>
        <authorList>
            <person name="Pedrosa F.O."/>
            <person name="Monteiro R.A."/>
            <person name="Wassem R."/>
            <person name="Cruz L.M."/>
            <person name="Ayub R.A."/>
            <person name="Colauto N.B."/>
            <person name="Fernandez M.A."/>
            <person name="Fungaro M.H.P."/>
            <person name="Grisard E.C."/>
            <person name="Hungria M."/>
            <person name="Madeira H.M.F."/>
            <person name="Nodari R.O."/>
            <person name="Osaku C.A."/>
            <person name="Petzl-Erler M.L."/>
            <person name="Terenzi H."/>
            <person name="Vieira L.G.E."/>
            <person name="Almeida M.I.M."/>
            <person name="Alves L.R."/>
            <person name="Arantes O.M.N."/>
            <person name="Balsanelli E."/>
            <person name="Barcellos F.G."/>
            <person name="Baura V.A."/>
            <person name="Binde D.R."/>
            <person name="Campo R.J."/>
            <person name="Chubatsu L.S."/>
            <person name="Chueire L.M.O."/>
            <person name="Ciferri R.R."/>
            <person name="Correa L.C."/>
            <person name="da Conceicao Silva J.L."/>
            <person name="Dabul A.N.G."/>
            <person name="Dambros B.P."/>
            <person name="Faoro H."/>
            <person name="Favetti A."/>
            <person name="Friedermann G."/>
            <person name="Furlaneto M.C."/>
            <person name="Gasques L.S."/>
            <person name="Gimenes C.C.T."/>
            <person name="Gioppo N.M.R."/>
            <person name="Glienke-Blanco C."/>
            <person name="Godoy L.P."/>
            <person name="Guerra M.P."/>
            <person name="Karp S."/>
            <person name="Kava-Cordeiro V."/>
            <person name="Margarido V.P."/>
            <person name="Mathioni S.M."/>
            <person name="Menck-Soares M.A."/>
            <person name="Murace N.K."/>
            <person name="Nicolas M.F."/>
            <person name="Oliveira C.E.C."/>
            <person name="Pagnan N.A.B."/>
            <person name="Pamphile J.A."/>
            <person name="Patussi E.V."/>
            <person name="Pereira L.F.P."/>
            <person name="Pereira-Ferrari L."/>
            <person name="Pinto F.G.S."/>
            <person name="Precoma C."/>
            <person name="Prioli A.J."/>
            <person name="Prioli S.M.A.P."/>
            <person name="Raittz R.T."/>
            <person name="Ramos H.J.O."/>
            <person name="Ribeiro E.M.S.F."/>
            <person name="Rigo L.U."/>
            <person name="Rocha C.L.M.S.C."/>
            <person name="Rocha S.N."/>
            <person name="Santos K."/>
            <person name="Satori D."/>
            <person name="Silva A.G."/>
            <person name="Simao R.C.G."/>
            <person name="Soares M.A.M."/>
            <person name="Souza E.M."/>
            <person name="Steffens M.B.R."/>
            <person name="Steindel M."/>
            <person name="Tadra-Sfeir M.Z."/>
            <person name="Takahashi E.K."/>
            <person name="Torres R.A."/>
            <person name="Valle J.S."/>
            <person name="Vernal J.I."/>
            <person name="Vilas-Boas L.A."/>
            <person name="Watanabe M.A.E."/>
            <person name="Weiss V.A."/>
            <person name="Yates M.A."/>
            <person name="Souza E.M."/>
        </authorList>
    </citation>
    <scope>NUCLEOTIDE SEQUENCE [LARGE SCALE GENOMIC DNA]</scope>
    <source>
        <strain evidence="1 2">SmR1</strain>
    </source>
</reference>
<evidence type="ECO:0000313" key="2">
    <source>
        <dbReference type="Proteomes" id="UP000000329"/>
    </source>
</evidence>
<evidence type="ECO:0000313" key="1">
    <source>
        <dbReference type="EMBL" id="ADJ64953.1"/>
    </source>
</evidence>
<dbReference type="HOGENOM" id="CLU_1238798_0_0_4"/>
<dbReference type="EMBL" id="CP002039">
    <property type="protein sequence ID" value="ADJ64953.1"/>
    <property type="molecule type" value="Genomic_DNA"/>
</dbReference>
<accession>D8IPQ6</accession>
<dbReference type="KEGG" id="hse:Hsero_3474"/>
<dbReference type="Proteomes" id="UP000000329">
    <property type="component" value="Chromosome"/>
</dbReference>